<comment type="caution">
    <text evidence="2">The sequence shown here is derived from an EMBL/GenBank/DDBJ whole genome shotgun (WGS) entry which is preliminary data.</text>
</comment>
<dbReference type="EMBL" id="BAAANL010000009">
    <property type="protein sequence ID" value="GAA1874336.1"/>
    <property type="molecule type" value="Genomic_DNA"/>
</dbReference>
<name>A0ABN2NLE9_9MICO</name>
<sequence>MSTSGTFTVIAQAEGLIQYTAGAVAHQSLRAACWMLRTAFESAVRELLTNRGIAVGAASARTVHLCLQALYLETAPDLVRDVESAWDRLSRAVHHHAYELSPVYSEVRDLADTVSRIVEFAQHPVDPPTRTHHSEQDHHDVALEVH</sequence>
<feature type="compositionally biased region" description="Basic and acidic residues" evidence="1">
    <location>
        <begin position="132"/>
        <end position="146"/>
    </location>
</feature>
<proteinExistence type="predicted"/>
<feature type="region of interest" description="Disordered" evidence="1">
    <location>
        <begin position="124"/>
        <end position="146"/>
    </location>
</feature>
<evidence type="ECO:0000313" key="2">
    <source>
        <dbReference type="EMBL" id="GAA1874336.1"/>
    </source>
</evidence>
<evidence type="ECO:0008006" key="4">
    <source>
        <dbReference type="Google" id="ProtNLM"/>
    </source>
</evidence>
<evidence type="ECO:0000256" key="1">
    <source>
        <dbReference type="SAM" id="MobiDB-lite"/>
    </source>
</evidence>
<dbReference type="Proteomes" id="UP001501094">
    <property type="component" value="Unassembled WGS sequence"/>
</dbReference>
<evidence type="ECO:0000313" key="3">
    <source>
        <dbReference type="Proteomes" id="UP001501094"/>
    </source>
</evidence>
<reference evidence="2 3" key="1">
    <citation type="journal article" date="2019" name="Int. J. Syst. Evol. Microbiol.">
        <title>The Global Catalogue of Microorganisms (GCM) 10K type strain sequencing project: providing services to taxonomists for standard genome sequencing and annotation.</title>
        <authorList>
            <consortium name="The Broad Institute Genomics Platform"/>
            <consortium name="The Broad Institute Genome Sequencing Center for Infectious Disease"/>
            <person name="Wu L."/>
            <person name="Ma J."/>
        </authorList>
    </citation>
    <scope>NUCLEOTIDE SEQUENCE [LARGE SCALE GENOMIC DNA]</scope>
    <source>
        <strain evidence="2 3">JCM 14326</strain>
    </source>
</reference>
<keyword evidence="3" id="KW-1185">Reference proteome</keyword>
<gene>
    <name evidence="2" type="ORF">GCM10009751_37350</name>
</gene>
<organism evidence="2 3">
    <name type="scientific">Myceligenerans crystallogenes</name>
    <dbReference type="NCBI Taxonomy" id="316335"/>
    <lineage>
        <taxon>Bacteria</taxon>
        <taxon>Bacillati</taxon>
        <taxon>Actinomycetota</taxon>
        <taxon>Actinomycetes</taxon>
        <taxon>Micrococcales</taxon>
        <taxon>Promicromonosporaceae</taxon>
        <taxon>Myceligenerans</taxon>
    </lineage>
</organism>
<accession>A0ABN2NLE9</accession>
<protein>
    <recommendedName>
        <fullName evidence="4">DUF4145 domain-containing protein</fullName>
    </recommendedName>
</protein>
<dbReference type="RefSeq" id="WP_344105953.1">
    <property type="nucleotide sequence ID" value="NZ_BAAANL010000009.1"/>
</dbReference>